<evidence type="ECO:0000256" key="5">
    <source>
        <dbReference type="PROSITE-ProRule" id="PRU00335"/>
    </source>
</evidence>
<protein>
    <submittedName>
        <fullName evidence="8">TetR family transcriptional regulator</fullName>
    </submittedName>
</protein>
<dbReference type="EMBL" id="AHJE01000056">
    <property type="protein sequence ID" value="EHP40938.1"/>
    <property type="molecule type" value="Genomic_DNA"/>
</dbReference>
<feature type="region of interest" description="Disordered" evidence="6">
    <location>
        <begin position="1"/>
        <end position="22"/>
    </location>
</feature>
<dbReference type="InterPro" id="IPR039538">
    <property type="entry name" value="BetI_C"/>
</dbReference>
<dbReference type="GO" id="GO:0003700">
    <property type="term" value="F:DNA-binding transcription factor activity"/>
    <property type="evidence" value="ECO:0007669"/>
    <property type="project" value="TreeGrafter"/>
</dbReference>
<dbReference type="InterPro" id="IPR050109">
    <property type="entry name" value="HTH-type_TetR-like_transc_reg"/>
</dbReference>
<feature type="domain" description="HTH tetR-type" evidence="7">
    <location>
        <begin position="23"/>
        <end position="83"/>
    </location>
</feature>
<evidence type="ECO:0000313" key="9">
    <source>
        <dbReference type="Proteomes" id="UP000005808"/>
    </source>
</evidence>
<dbReference type="PRINTS" id="PR00455">
    <property type="entry name" value="HTHTETR"/>
</dbReference>
<keyword evidence="2" id="KW-0805">Transcription regulation</keyword>
<dbReference type="GO" id="GO:0000976">
    <property type="term" value="F:transcription cis-regulatory region binding"/>
    <property type="evidence" value="ECO:0007669"/>
    <property type="project" value="TreeGrafter"/>
</dbReference>
<evidence type="ECO:0000256" key="2">
    <source>
        <dbReference type="ARBA" id="ARBA00023015"/>
    </source>
</evidence>
<feature type="DNA-binding region" description="H-T-H motif" evidence="5">
    <location>
        <begin position="46"/>
        <end position="65"/>
    </location>
</feature>
<evidence type="ECO:0000256" key="1">
    <source>
        <dbReference type="ARBA" id="ARBA00022491"/>
    </source>
</evidence>
<dbReference type="PROSITE" id="PS50977">
    <property type="entry name" value="HTH_TETR_2"/>
    <property type="match status" value="1"/>
</dbReference>
<dbReference type="Pfam" id="PF00440">
    <property type="entry name" value="TetR_N"/>
    <property type="match status" value="1"/>
</dbReference>
<organism evidence="8 9">
    <name type="scientific">Cupriavidus basilensis OR16</name>
    <dbReference type="NCBI Taxonomy" id="1127483"/>
    <lineage>
        <taxon>Bacteria</taxon>
        <taxon>Pseudomonadati</taxon>
        <taxon>Pseudomonadota</taxon>
        <taxon>Betaproteobacteria</taxon>
        <taxon>Burkholderiales</taxon>
        <taxon>Burkholderiaceae</taxon>
        <taxon>Cupriavidus</taxon>
    </lineage>
</organism>
<dbReference type="InterPro" id="IPR036271">
    <property type="entry name" value="Tet_transcr_reg_TetR-rel_C_sf"/>
</dbReference>
<keyword evidence="1" id="KW-0678">Repressor</keyword>
<accession>H1S988</accession>
<comment type="caution">
    <text evidence="8">The sequence shown here is derived from an EMBL/GenBank/DDBJ whole genome shotgun (WGS) entry which is preliminary data.</text>
</comment>
<keyword evidence="4" id="KW-0804">Transcription</keyword>
<evidence type="ECO:0000256" key="4">
    <source>
        <dbReference type="ARBA" id="ARBA00023163"/>
    </source>
</evidence>
<dbReference type="AlphaFoldDB" id="H1S988"/>
<dbReference type="PATRIC" id="fig|1127483.3.peg.4582"/>
<name>H1S988_9BURK</name>
<reference evidence="8 9" key="1">
    <citation type="journal article" date="2012" name="J. Bacteriol.">
        <title>De Novo Genome Project of Cupriavidus basilensis OR16.</title>
        <authorList>
            <person name="Cserhati M."/>
            <person name="Kriszt B."/>
            <person name="Szoboszlay S."/>
            <person name="Toth A."/>
            <person name="Szabo I."/>
            <person name="Tancsics A."/>
            <person name="Nagy I."/>
            <person name="Horvath B."/>
            <person name="Nagy I."/>
            <person name="Kukolya J."/>
        </authorList>
    </citation>
    <scope>NUCLEOTIDE SEQUENCE [LARGE SCALE GENOMIC DNA]</scope>
    <source>
        <strain evidence="8 9">OR16</strain>
    </source>
</reference>
<keyword evidence="3 5" id="KW-0238">DNA-binding</keyword>
<evidence type="ECO:0000313" key="8">
    <source>
        <dbReference type="EMBL" id="EHP40938.1"/>
    </source>
</evidence>
<dbReference type="Pfam" id="PF13977">
    <property type="entry name" value="TetR_C_6"/>
    <property type="match status" value="1"/>
</dbReference>
<gene>
    <name evidence="8" type="ORF">OR16_22933</name>
</gene>
<sequence>MPNATPMKPPTPRKRLSREQSQAQTRERLLEAARSLFVQRGFGGTSIRDIAEEAGYSQGAFYSNFLDKEALLLDLLRGHMEAEARQLATVFDTAERAGAEVLAGLDAWAAALHADADWAMLSIELQMHANRSPTFAGAYRAVWDTHRSELGRLIERLFRHLGRVPPAEPEELAASFMALAHGLALQRGTTSADPTGRMLMLFLRGLLASAQAAGAAADAAHPVKRAGRASR</sequence>
<dbReference type="Gene3D" id="1.10.357.10">
    <property type="entry name" value="Tetracycline Repressor, domain 2"/>
    <property type="match status" value="1"/>
</dbReference>
<dbReference type="InterPro" id="IPR001647">
    <property type="entry name" value="HTH_TetR"/>
</dbReference>
<evidence type="ECO:0000256" key="6">
    <source>
        <dbReference type="SAM" id="MobiDB-lite"/>
    </source>
</evidence>
<dbReference type="PANTHER" id="PTHR30055:SF234">
    <property type="entry name" value="HTH-TYPE TRANSCRIPTIONAL REGULATOR BETI"/>
    <property type="match status" value="1"/>
</dbReference>
<proteinExistence type="predicted"/>
<dbReference type="SUPFAM" id="SSF46689">
    <property type="entry name" value="Homeodomain-like"/>
    <property type="match status" value="1"/>
</dbReference>
<evidence type="ECO:0000259" key="7">
    <source>
        <dbReference type="PROSITE" id="PS50977"/>
    </source>
</evidence>
<evidence type="ECO:0000256" key="3">
    <source>
        <dbReference type="ARBA" id="ARBA00023125"/>
    </source>
</evidence>
<dbReference type="PANTHER" id="PTHR30055">
    <property type="entry name" value="HTH-TYPE TRANSCRIPTIONAL REGULATOR RUTR"/>
    <property type="match status" value="1"/>
</dbReference>
<dbReference type="InterPro" id="IPR009057">
    <property type="entry name" value="Homeodomain-like_sf"/>
</dbReference>
<dbReference type="SUPFAM" id="SSF48498">
    <property type="entry name" value="Tetracyclin repressor-like, C-terminal domain"/>
    <property type="match status" value="1"/>
</dbReference>
<dbReference type="Proteomes" id="UP000005808">
    <property type="component" value="Unassembled WGS sequence"/>
</dbReference>